<dbReference type="Proteomes" id="UP001152803">
    <property type="component" value="Unassembled WGS sequence"/>
</dbReference>
<dbReference type="InterPro" id="IPR044926">
    <property type="entry name" value="RGS_subdomain_2"/>
</dbReference>
<dbReference type="PROSITE" id="PS50132">
    <property type="entry name" value="RGS"/>
    <property type="match status" value="1"/>
</dbReference>
<dbReference type="AlphaFoldDB" id="A0A9Q1DL59"/>
<dbReference type="InterPro" id="IPR036305">
    <property type="entry name" value="RGS_sf"/>
</dbReference>
<dbReference type="Pfam" id="PF00615">
    <property type="entry name" value="RGS"/>
    <property type="match status" value="1"/>
</dbReference>
<keyword evidence="3" id="KW-1185">Reference proteome</keyword>
<dbReference type="FunFam" id="1.10.167.10:FF:000001">
    <property type="entry name" value="Putative regulator of g-protein signaling 12"/>
    <property type="match status" value="1"/>
</dbReference>
<dbReference type="PANTHER" id="PTHR10845">
    <property type="entry name" value="REGULATOR OF G PROTEIN SIGNALING"/>
    <property type="match status" value="1"/>
</dbReference>
<dbReference type="PRINTS" id="PR01301">
    <property type="entry name" value="RGSPROTEIN"/>
</dbReference>
<gene>
    <name evidence="2" type="ORF">COCON_G00091130</name>
</gene>
<organism evidence="2 3">
    <name type="scientific">Conger conger</name>
    <name type="common">Conger eel</name>
    <name type="synonym">Muraena conger</name>
    <dbReference type="NCBI Taxonomy" id="82655"/>
    <lineage>
        <taxon>Eukaryota</taxon>
        <taxon>Metazoa</taxon>
        <taxon>Chordata</taxon>
        <taxon>Craniata</taxon>
        <taxon>Vertebrata</taxon>
        <taxon>Euteleostomi</taxon>
        <taxon>Actinopterygii</taxon>
        <taxon>Neopterygii</taxon>
        <taxon>Teleostei</taxon>
        <taxon>Anguilliformes</taxon>
        <taxon>Congridae</taxon>
        <taxon>Conger</taxon>
    </lineage>
</organism>
<dbReference type="Gene3D" id="1.10.167.10">
    <property type="entry name" value="Regulator of G-protein Signalling 4, domain 2"/>
    <property type="match status" value="1"/>
</dbReference>
<proteinExistence type="predicted"/>
<comment type="caution">
    <text evidence="2">The sequence shown here is derived from an EMBL/GenBank/DDBJ whole genome shotgun (WGS) entry which is preliminary data.</text>
</comment>
<dbReference type="SMART" id="SM00315">
    <property type="entry name" value="RGS"/>
    <property type="match status" value="1"/>
</dbReference>
<dbReference type="EMBL" id="JAFJMO010000006">
    <property type="protein sequence ID" value="KAJ8274488.1"/>
    <property type="molecule type" value="Genomic_DNA"/>
</dbReference>
<dbReference type="PANTHER" id="PTHR10845:SF184">
    <property type="entry name" value="REGULATOR OF G-PROTEIN SIGNALING 4"/>
    <property type="match status" value="1"/>
</dbReference>
<protein>
    <recommendedName>
        <fullName evidence="1">RGS domain-containing protein</fullName>
    </recommendedName>
</protein>
<name>A0A9Q1DL59_CONCO</name>
<dbReference type="InterPro" id="IPR016137">
    <property type="entry name" value="RGS"/>
</dbReference>
<dbReference type="OrthoDB" id="196547at2759"/>
<sequence length="204" mass="23461">MCKGLADLPATCLKSAKDMKHWIGNRLQKPDKSVLNAKNRAQKMAPYTKRPDLTKVRKWGESLDMLINDEAGLKAFSHFLKSEFSQENIEFWTECEEYRRMTSKKNLSDKAKEIYSVYVDVESPKQVNLDSATREKTGKNMADVSLSCFEDAQRMIFLLMEKDSYKRFLKSRLFLELVQGSRVPISHCAMEESSKQNMSILLGA</sequence>
<accession>A0A9Q1DL59</accession>
<feature type="domain" description="RGS" evidence="1">
    <location>
        <begin position="62"/>
        <end position="178"/>
    </location>
</feature>
<evidence type="ECO:0000259" key="1">
    <source>
        <dbReference type="PROSITE" id="PS50132"/>
    </source>
</evidence>
<dbReference type="SUPFAM" id="SSF48097">
    <property type="entry name" value="Regulator of G-protein signaling, RGS"/>
    <property type="match status" value="1"/>
</dbReference>
<evidence type="ECO:0000313" key="2">
    <source>
        <dbReference type="EMBL" id="KAJ8274488.1"/>
    </source>
</evidence>
<reference evidence="2" key="1">
    <citation type="journal article" date="2023" name="Science">
        <title>Genome structures resolve the early diversification of teleost fishes.</title>
        <authorList>
            <person name="Parey E."/>
            <person name="Louis A."/>
            <person name="Montfort J."/>
            <person name="Bouchez O."/>
            <person name="Roques C."/>
            <person name="Iampietro C."/>
            <person name="Lluch J."/>
            <person name="Castinel A."/>
            <person name="Donnadieu C."/>
            <person name="Desvignes T."/>
            <person name="Floi Bucao C."/>
            <person name="Jouanno E."/>
            <person name="Wen M."/>
            <person name="Mejri S."/>
            <person name="Dirks R."/>
            <person name="Jansen H."/>
            <person name="Henkel C."/>
            <person name="Chen W.J."/>
            <person name="Zahm M."/>
            <person name="Cabau C."/>
            <person name="Klopp C."/>
            <person name="Thompson A.W."/>
            <person name="Robinson-Rechavi M."/>
            <person name="Braasch I."/>
            <person name="Lecointre G."/>
            <person name="Bobe J."/>
            <person name="Postlethwait J.H."/>
            <person name="Berthelot C."/>
            <person name="Roest Crollius H."/>
            <person name="Guiguen Y."/>
        </authorList>
    </citation>
    <scope>NUCLEOTIDE SEQUENCE</scope>
    <source>
        <strain evidence="2">Concon-B</strain>
    </source>
</reference>
<evidence type="ECO:0000313" key="3">
    <source>
        <dbReference type="Proteomes" id="UP001152803"/>
    </source>
</evidence>